<feature type="domain" description="N-acetyltransferase" evidence="1">
    <location>
        <begin position="9"/>
        <end position="170"/>
    </location>
</feature>
<dbReference type="PANTHER" id="PTHR43792">
    <property type="entry name" value="GNAT FAMILY, PUTATIVE (AFU_ORTHOLOGUE AFUA_3G00765)-RELATED-RELATED"/>
    <property type="match status" value="1"/>
</dbReference>
<dbReference type="InterPro" id="IPR000182">
    <property type="entry name" value="GNAT_dom"/>
</dbReference>
<gene>
    <name evidence="2" type="ORF">SAMN05444148_1232</name>
</gene>
<organism evidence="2 3">
    <name type="scientific">Winogradskyella jejuensis</name>
    <dbReference type="NCBI Taxonomy" id="1089305"/>
    <lineage>
        <taxon>Bacteria</taxon>
        <taxon>Pseudomonadati</taxon>
        <taxon>Bacteroidota</taxon>
        <taxon>Flavobacteriia</taxon>
        <taxon>Flavobacteriales</taxon>
        <taxon>Flavobacteriaceae</taxon>
        <taxon>Winogradskyella</taxon>
    </lineage>
</organism>
<sequence>MKVAETERLILSKITVEDAPFVLELMNTPGWLKFIGDRNVKTVHEAAEYIKNNQLKCYEKHNFGYYKMQLKSDNLKPIGTAGLLKRDKLEHVDIGFSILPEFHGKGYGFETSSELLNLAKDAFNIKTLCAITLPINKVSIGLIEKLGFSYKKTVNPFEKNEDLLLYEKQL</sequence>
<name>A0A1M5NKL3_9FLAO</name>
<reference evidence="3" key="1">
    <citation type="submission" date="2016-11" db="EMBL/GenBank/DDBJ databases">
        <authorList>
            <person name="Varghese N."/>
            <person name="Submissions S."/>
        </authorList>
    </citation>
    <scope>NUCLEOTIDE SEQUENCE [LARGE SCALE GENOMIC DNA]</scope>
    <source>
        <strain evidence="3">DSM 25330</strain>
    </source>
</reference>
<dbReference type="AlphaFoldDB" id="A0A1M5NKL3"/>
<dbReference type="Gene3D" id="3.40.630.30">
    <property type="match status" value="1"/>
</dbReference>
<dbReference type="InterPro" id="IPR016181">
    <property type="entry name" value="Acyl_CoA_acyltransferase"/>
</dbReference>
<evidence type="ECO:0000313" key="2">
    <source>
        <dbReference type="EMBL" id="SHG90061.1"/>
    </source>
</evidence>
<dbReference type="PROSITE" id="PS51186">
    <property type="entry name" value="GNAT"/>
    <property type="match status" value="1"/>
</dbReference>
<dbReference type="CDD" id="cd04301">
    <property type="entry name" value="NAT_SF"/>
    <property type="match status" value="1"/>
</dbReference>
<dbReference type="InterPro" id="IPR051531">
    <property type="entry name" value="N-acetyltransferase"/>
</dbReference>
<dbReference type="Pfam" id="PF13302">
    <property type="entry name" value="Acetyltransf_3"/>
    <property type="match status" value="1"/>
</dbReference>
<accession>A0A1M5NKL3</accession>
<evidence type="ECO:0000313" key="3">
    <source>
        <dbReference type="Proteomes" id="UP000184522"/>
    </source>
</evidence>
<dbReference type="STRING" id="1089305.SAMN05444148_1232"/>
<keyword evidence="3" id="KW-1185">Reference proteome</keyword>
<dbReference type="PANTHER" id="PTHR43792:SF1">
    <property type="entry name" value="N-ACETYLTRANSFERASE DOMAIN-CONTAINING PROTEIN"/>
    <property type="match status" value="1"/>
</dbReference>
<dbReference type="RefSeq" id="WP_073084288.1">
    <property type="nucleotide sequence ID" value="NZ_FQWS01000001.1"/>
</dbReference>
<dbReference type="Proteomes" id="UP000184522">
    <property type="component" value="Unassembled WGS sequence"/>
</dbReference>
<dbReference type="EMBL" id="FQWS01000001">
    <property type="protein sequence ID" value="SHG90061.1"/>
    <property type="molecule type" value="Genomic_DNA"/>
</dbReference>
<dbReference type="OrthoDB" id="9798081at2"/>
<dbReference type="GO" id="GO:0016747">
    <property type="term" value="F:acyltransferase activity, transferring groups other than amino-acyl groups"/>
    <property type="evidence" value="ECO:0007669"/>
    <property type="project" value="InterPro"/>
</dbReference>
<proteinExistence type="predicted"/>
<keyword evidence="2" id="KW-0808">Transferase</keyword>
<protein>
    <submittedName>
        <fullName evidence="2">Protein N-acetyltransferase, RimJ/RimL family</fullName>
    </submittedName>
</protein>
<dbReference type="SUPFAM" id="SSF55729">
    <property type="entry name" value="Acyl-CoA N-acyltransferases (Nat)"/>
    <property type="match status" value="1"/>
</dbReference>
<evidence type="ECO:0000259" key="1">
    <source>
        <dbReference type="PROSITE" id="PS51186"/>
    </source>
</evidence>